<proteinExistence type="predicted"/>
<dbReference type="EMBL" id="PP848838">
    <property type="protein sequence ID" value="XCG95914.1"/>
    <property type="molecule type" value="Genomic_DNA"/>
</dbReference>
<sequence>MMRITFTERVLGSGVLLITSWDGDQWCNVAGLHKPEQTPENITKVKKRMAEAARRPGAPRNGKR</sequence>
<protein>
    <submittedName>
        <fullName evidence="1">Uncharacterized protein</fullName>
    </submittedName>
</protein>
<organism evidence="1">
    <name type="scientific">Klebsiella phage vB_Kpn13-P3</name>
    <dbReference type="NCBI Taxonomy" id="3230842"/>
    <lineage>
        <taxon>Viruses</taxon>
    </lineage>
</organism>
<accession>A0AAU8EDF2</accession>
<evidence type="ECO:0000313" key="1">
    <source>
        <dbReference type="EMBL" id="XCG95914.1"/>
    </source>
</evidence>
<reference evidence="1" key="1">
    <citation type="submission" date="2024-05" db="EMBL/GenBank/DDBJ databases">
        <authorList>
            <person name="Ferriol-Gonzalez C."/>
            <person name="Concha-Eloko R."/>
            <person name="Bernabeu-Gimeno M."/>
            <person name="Fernandez-Cuenca F."/>
            <person name="Canada-Garcia J.E."/>
            <person name="Garcia-Cobos S."/>
            <person name="Sanjuan R."/>
            <person name="Domingo-Calap P."/>
        </authorList>
    </citation>
    <scope>NUCLEOTIDE SEQUENCE</scope>
</reference>
<name>A0AAU8EDF2_9VIRU</name>
<gene>
    <name evidence="1" type="ORF">vBKpn13P3_75</name>
</gene>